<protein>
    <recommendedName>
        <fullName evidence="1">Ubiquitin-like domain-containing protein</fullName>
    </recommendedName>
</protein>
<reference evidence="2" key="1">
    <citation type="submission" date="2023-06" db="EMBL/GenBank/DDBJ databases">
        <authorList>
            <consortium name="Lawrence Berkeley National Laboratory"/>
            <person name="Ahrendt S."/>
            <person name="Sahu N."/>
            <person name="Indic B."/>
            <person name="Wong-Bajracharya J."/>
            <person name="Merenyi Z."/>
            <person name="Ke H.-M."/>
            <person name="Monk M."/>
            <person name="Kocsube S."/>
            <person name="Drula E."/>
            <person name="Lipzen A."/>
            <person name="Balint B."/>
            <person name="Henrissat B."/>
            <person name="Andreopoulos B."/>
            <person name="Martin F.M."/>
            <person name="Harder C.B."/>
            <person name="Rigling D."/>
            <person name="Ford K.L."/>
            <person name="Foster G.D."/>
            <person name="Pangilinan J."/>
            <person name="Papanicolaou A."/>
            <person name="Barry K."/>
            <person name="LaButti K."/>
            <person name="Viragh M."/>
            <person name="Koriabine M."/>
            <person name="Yan M."/>
            <person name="Riley R."/>
            <person name="Champramary S."/>
            <person name="Plett K.L."/>
            <person name="Tsai I.J."/>
            <person name="Slot J."/>
            <person name="Sipos G."/>
            <person name="Plett J."/>
            <person name="Nagy L.G."/>
            <person name="Grigoriev I.V."/>
        </authorList>
    </citation>
    <scope>NUCLEOTIDE SEQUENCE</scope>
    <source>
        <strain evidence="2">HWK02</strain>
    </source>
</reference>
<feature type="domain" description="Ubiquitin-like" evidence="1">
    <location>
        <begin position="61"/>
        <end position="127"/>
    </location>
</feature>
<dbReference type="EMBL" id="JAUEPU010000039">
    <property type="protein sequence ID" value="KAK0488280.1"/>
    <property type="molecule type" value="Genomic_DNA"/>
</dbReference>
<organism evidence="2 3">
    <name type="scientific">Armillaria luteobubalina</name>
    <dbReference type="NCBI Taxonomy" id="153913"/>
    <lineage>
        <taxon>Eukaryota</taxon>
        <taxon>Fungi</taxon>
        <taxon>Dikarya</taxon>
        <taxon>Basidiomycota</taxon>
        <taxon>Agaricomycotina</taxon>
        <taxon>Agaricomycetes</taxon>
        <taxon>Agaricomycetidae</taxon>
        <taxon>Agaricales</taxon>
        <taxon>Marasmiineae</taxon>
        <taxon>Physalacriaceae</taxon>
        <taxon>Armillaria</taxon>
    </lineage>
</organism>
<comment type="caution">
    <text evidence="2">The sequence shown here is derived from an EMBL/GenBank/DDBJ whole genome shotgun (WGS) entry which is preliminary data.</text>
</comment>
<evidence type="ECO:0000313" key="3">
    <source>
        <dbReference type="Proteomes" id="UP001175228"/>
    </source>
</evidence>
<evidence type="ECO:0000259" key="1">
    <source>
        <dbReference type="PROSITE" id="PS50053"/>
    </source>
</evidence>
<keyword evidence="3" id="KW-1185">Reference proteome</keyword>
<dbReference type="InterPro" id="IPR000626">
    <property type="entry name" value="Ubiquitin-like_dom"/>
</dbReference>
<dbReference type="CDD" id="cd17039">
    <property type="entry name" value="Ubl_ubiquitin_like"/>
    <property type="match status" value="1"/>
</dbReference>
<dbReference type="PROSITE" id="PS50053">
    <property type="entry name" value="UBIQUITIN_2"/>
    <property type="match status" value="1"/>
</dbReference>
<dbReference type="SUPFAM" id="SSF54236">
    <property type="entry name" value="Ubiquitin-like"/>
    <property type="match status" value="1"/>
</dbReference>
<gene>
    <name evidence="2" type="ORF">EDD18DRAFT_1190290</name>
</gene>
<name>A0AA39UQC2_9AGAR</name>
<accession>A0AA39UQC2</accession>
<evidence type="ECO:0000313" key="2">
    <source>
        <dbReference type="EMBL" id="KAK0488280.1"/>
    </source>
</evidence>
<dbReference type="AlphaFoldDB" id="A0AA39UQC2"/>
<dbReference type="Proteomes" id="UP001175228">
    <property type="component" value="Unassembled WGS sequence"/>
</dbReference>
<sequence>MGTTQSKDYIIATDDTITVLVCRREVTRYQDLISTLLHHFPTINEHSIIVQTNDSGPPQKMTIYVTTLTGEKVPVMLWSASVFDIAEMMHDCKGIPVLHQYFYYQGKWLLSDCKLSSYNIHEGAILHHVEWAMEKQTLLYEVDWIRNLAEYF</sequence>
<dbReference type="Pfam" id="PF00240">
    <property type="entry name" value="ubiquitin"/>
    <property type="match status" value="1"/>
</dbReference>
<proteinExistence type="predicted"/>
<dbReference type="InterPro" id="IPR029071">
    <property type="entry name" value="Ubiquitin-like_domsf"/>
</dbReference>
<dbReference type="Gene3D" id="3.10.20.90">
    <property type="entry name" value="Phosphatidylinositol 3-kinase Catalytic Subunit, Chain A, domain 1"/>
    <property type="match status" value="1"/>
</dbReference>